<sequence>MQGLLISRVFACLFLFQLPFASSYPYGPRGSALLKGYPDVFTRTSNGEDGHWVPIWTAMPQLVEPANLPPGAFNGSEATFTNTTLRQTIHLTVHTYSIRLVLSNTFGTTPLPVTRATIALPRQQNASSNASGAGSSIIEPPTLAALTFNGGYPNVTISEGATVLSDPIDFVAEAQADVSVSLYLAEGQQGKDVTGHPGSRTTSWLSHGDQSEEEYVRGDGTESVAHWYFISALLTSSSHTHRSLVLVGDSLTDGRGSTTDANNRWPDQLLSLLFPNDINVSPLNRPLSILNQAAGGNALLLPPTASGPNGPPALARLDRDVLSLPGGPSHVLVYIGVNDIGVTAATASAQANIAAALIAAYKELSTRVRVATAGRVYVATLTPFCADAACGESDLQPYSSQAREAARQVVNAWIRGGQVEGWFDGVVDLDKAVRDDDEGGSVLRADLDSGDHLHLNVKGYGVLARAVFEFGEEVGIW</sequence>
<keyword evidence="4" id="KW-1185">Reference proteome</keyword>
<dbReference type="PANTHER" id="PTHR43784:SF2">
    <property type="entry name" value="GDSL-LIKE LIPASE_ACYLHYDROLASE, PUTATIVE (AFU_ORTHOLOGUE AFUA_2G00820)-RELATED"/>
    <property type="match status" value="1"/>
</dbReference>
<evidence type="ECO:0000313" key="3">
    <source>
        <dbReference type="EMBL" id="KAK7612509.1"/>
    </source>
</evidence>
<reference evidence="3 4" key="1">
    <citation type="submission" date="2024-04" db="EMBL/GenBank/DDBJ databases">
        <title>Phyllosticta paracitricarpa is synonymous to the EU quarantine fungus P. citricarpa based on phylogenomic analyses.</title>
        <authorList>
            <consortium name="Lawrence Berkeley National Laboratory"/>
            <person name="Van ingen-buijs V.A."/>
            <person name="Van westerhoven A.C."/>
            <person name="Haridas S."/>
            <person name="Skiadas P."/>
            <person name="Martin F."/>
            <person name="Groenewald J.Z."/>
            <person name="Crous P.W."/>
            <person name="Seidl M.F."/>
        </authorList>
    </citation>
    <scope>NUCLEOTIDE SEQUENCE [LARGE SCALE GENOMIC DNA]</scope>
    <source>
        <strain evidence="3 4">CBS 141358</strain>
    </source>
</reference>
<feature type="chain" id="PRO_5047403557" evidence="2">
    <location>
        <begin position="24"/>
        <end position="477"/>
    </location>
</feature>
<dbReference type="InterPro" id="IPR036514">
    <property type="entry name" value="SGNH_hydro_sf"/>
</dbReference>
<dbReference type="Pfam" id="PF00657">
    <property type="entry name" value="Lipase_GDSL"/>
    <property type="match status" value="1"/>
</dbReference>
<keyword evidence="3" id="KW-0378">Hydrolase</keyword>
<gene>
    <name evidence="3" type="ORF">JOL62DRAFT_499488</name>
</gene>
<dbReference type="EMBL" id="JBBPBF010000010">
    <property type="protein sequence ID" value="KAK7612509.1"/>
    <property type="molecule type" value="Genomic_DNA"/>
</dbReference>
<feature type="region of interest" description="Disordered" evidence="1">
    <location>
        <begin position="190"/>
        <end position="211"/>
    </location>
</feature>
<dbReference type="SUPFAM" id="SSF52266">
    <property type="entry name" value="SGNH hydrolase"/>
    <property type="match status" value="1"/>
</dbReference>
<evidence type="ECO:0000256" key="1">
    <source>
        <dbReference type="SAM" id="MobiDB-lite"/>
    </source>
</evidence>
<dbReference type="PANTHER" id="PTHR43784">
    <property type="entry name" value="GDSL-LIKE LIPASE/ACYLHYDROLASE, PUTATIVE (AFU_ORTHOLOGUE AFUA_2G00820)-RELATED"/>
    <property type="match status" value="1"/>
</dbReference>
<organism evidence="3 4">
    <name type="scientific">Phyllosticta paracitricarpa</name>
    <dbReference type="NCBI Taxonomy" id="2016321"/>
    <lineage>
        <taxon>Eukaryota</taxon>
        <taxon>Fungi</taxon>
        <taxon>Dikarya</taxon>
        <taxon>Ascomycota</taxon>
        <taxon>Pezizomycotina</taxon>
        <taxon>Dothideomycetes</taxon>
        <taxon>Dothideomycetes incertae sedis</taxon>
        <taxon>Botryosphaeriales</taxon>
        <taxon>Phyllostictaceae</taxon>
        <taxon>Phyllosticta</taxon>
    </lineage>
</organism>
<name>A0ABR1NCC7_9PEZI</name>
<dbReference type="Gene3D" id="3.40.50.1110">
    <property type="entry name" value="SGNH hydrolase"/>
    <property type="match status" value="1"/>
</dbReference>
<evidence type="ECO:0000313" key="4">
    <source>
        <dbReference type="Proteomes" id="UP001367316"/>
    </source>
</evidence>
<proteinExistence type="predicted"/>
<dbReference type="GO" id="GO:0016787">
    <property type="term" value="F:hydrolase activity"/>
    <property type="evidence" value="ECO:0007669"/>
    <property type="project" value="UniProtKB-KW"/>
</dbReference>
<accession>A0ABR1NCC7</accession>
<dbReference type="InterPro" id="IPR053140">
    <property type="entry name" value="GDSL_Rv0518-like"/>
</dbReference>
<protein>
    <submittedName>
        <fullName evidence="3">SGNH hydrolase-type esterase domain-containing protein</fullName>
    </submittedName>
</protein>
<dbReference type="Proteomes" id="UP001367316">
    <property type="component" value="Unassembled WGS sequence"/>
</dbReference>
<keyword evidence="2" id="KW-0732">Signal</keyword>
<comment type="caution">
    <text evidence="3">The sequence shown here is derived from an EMBL/GenBank/DDBJ whole genome shotgun (WGS) entry which is preliminary data.</text>
</comment>
<feature type="signal peptide" evidence="2">
    <location>
        <begin position="1"/>
        <end position="23"/>
    </location>
</feature>
<evidence type="ECO:0000256" key="2">
    <source>
        <dbReference type="SAM" id="SignalP"/>
    </source>
</evidence>
<dbReference type="InterPro" id="IPR001087">
    <property type="entry name" value="GDSL"/>
</dbReference>